<dbReference type="Proteomes" id="UP000076722">
    <property type="component" value="Unassembled WGS sequence"/>
</dbReference>
<feature type="binding site" evidence="1">
    <location>
        <position position="164"/>
    </location>
    <ligand>
        <name>2-oxoglutarate</name>
        <dbReference type="ChEBI" id="CHEBI:16810"/>
    </ligand>
</feature>
<dbReference type="GO" id="GO:0051747">
    <property type="term" value="F:cytosine C-5 DNA demethylase activity"/>
    <property type="evidence" value="ECO:0007669"/>
    <property type="project" value="TreeGrafter"/>
</dbReference>
<evidence type="ECO:0000259" key="3">
    <source>
        <dbReference type="PROSITE" id="PS51471"/>
    </source>
</evidence>
<dbReference type="InterPro" id="IPR037151">
    <property type="entry name" value="AlkB-like_sf"/>
</dbReference>
<dbReference type="SUPFAM" id="SSF51197">
    <property type="entry name" value="Clavaminate synthase-like"/>
    <property type="match status" value="1"/>
</dbReference>
<sequence>MSTFTQAKLQLGKRKRDDETPDERATKTRGDKALPDSGPTTANPLCINAPTFPIDSAFGSDPGGAILKEPDLDLLFFKQFLKAPGRKALFDYMLAELPWYRVSKKTRGMTIRTPRWTCVWGCDDTGAPPAAYKKKSRPIPVALQELKQHVEERTGATYNFILCNYYENGKDSISWHSDDESFLGPLPTIASLTLGSSRDFAMKHKTDKSAKPEKWTLDSGDMVMMRGTTQSKWLHSIPKRANAGGRINITFRKAMNVAGTNNYYRYNVGDGPVHRWRNGEMIEMP</sequence>
<dbReference type="InterPro" id="IPR032852">
    <property type="entry name" value="ALKBH2"/>
</dbReference>
<name>A0A165AEQ5_9AGAM</name>
<dbReference type="OrthoDB" id="545910at2759"/>
<dbReference type="Pfam" id="PF13532">
    <property type="entry name" value="2OG-FeII_Oxy_2"/>
    <property type="match status" value="1"/>
</dbReference>
<feature type="binding site" evidence="1">
    <location>
        <position position="166"/>
    </location>
    <ligand>
        <name>2-oxoglutarate</name>
        <dbReference type="ChEBI" id="CHEBI:16810"/>
    </ligand>
</feature>
<dbReference type="PANTHER" id="PTHR31573">
    <property type="entry name" value="ALPHA-KETOGLUTARATE-DEPENDENT DIOXYGENASE ALKB HOMOLOG 2"/>
    <property type="match status" value="1"/>
</dbReference>
<feature type="binding site" evidence="1">
    <location>
        <position position="235"/>
    </location>
    <ligand>
        <name>2-oxoglutarate</name>
        <dbReference type="ChEBI" id="CHEBI:16810"/>
    </ligand>
</feature>
<feature type="domain" description="Fe2OG dioxygenase" evidence="3">
    <location>
        <begin position="157"/>
        <end position="255"/>
    </location>
</feature>
<organism evidence="4 5">
    <name type="scientific">Sistotremastrum niveocremeum HHB9708</name>
    <dbReference type="NCBI Taxonomy" id="1314777"/>
    <lineage>
        <taxon>Eukaryota</taxon>
        <taxon>Fungi</taxon>
        <taxon>Dikarya</taxon>
        <taxon>Basidiomycota</taxon>
        <taxon>Agaricomycotina</taxon>
        <taxon>Agaricomycetes</taxon>
        <taxon>Sistotremastrales</taxon>
        <taxon>Sistotremastraceae</taxon>
        <taxon>Sertulicium</taxon>
        <taxon>Sertulicium niveocremeum</taxon>
    </lineage>
</organism>
<feature type="binding site" evidence="1">
    <location>
        <position position="250"/>
    </location>
    <ligand>
        <name>2-oxoglutarate</name>
        <dbReference type="ChEBI" id="CHEBI:16810"/>
    </ligand>
</feature>
<feature type="compositionally biased region" description="Basic and acidic residues" evidence="2">
    <location>
        <begin position="15"/>
        <end position="34"/>
    </location>
</feature>
<dbReference type="InterPro" id="IPR005123">
    <property type="entry name" value="Oxoglu/Fe-dep_dioxygenase_dom"/>
</dbReference>
<feature type="binding site" evidence="1">
    <location>
        <position position="246"/>
    </location>
    <ligand>
        <name>2-oxoglutarate</name>
        <dbReference type="ChEBI" id="CHEBI:16810"/>
    </ligand>
</feature>
<dbReference type="InterPro" id="IPR027450">
    <property type="entry name" value="AlkB-like"/>
</dbReference>
<dbReference type="STRING" id="1314777.A0A165AEQ5"/>
<evidence type="ECO:0000313" key="4">
    <source>
        <dbReference type="EMBL" id="KZS98887.1"/>
    </source>
</evidence>
<dbReference type="PROSITE" id="PS51471">
    <property type="entry name" value="FE2OG_OXY"/>
    <property type="match status" value="1"/>
</dbReference>
<protein>
    <recommendedName>
        <fullName evidence="3">Fe2OG dioxygenase domain-containing protein</fullName>
    </recommendedName>
</protein>
<feature type="binding site" evidence="1">
    <location>
        <position position="179"/>
    </location>
    <ligand>
        <name>substrate</name>
    </ligand>
</feature>
<keyword evidence="5" id="KW-1185">Reference proteome</keyword>
<gene>
    <name evidence="4" type="ORF">SISNIDRAFT_492235</name>
</gene>
<feature type="binding site" evidence="1">
    <location>
        <position position="252"/>
    </location>
    <ligand>
        <name>2-oxoglutarate</name>
        <dbReference type="ChEBI" id="CHEBI:16810"/>
    </ligand>
</feature>
<feature type="binding site" evidence="1">
    <location>
        <position position="176"/>
    </location>
    <ligand>
        <name>2-oxoglutarate</name>
        <dbReference type="ChEBI" id="CHEBI:16810"/>
    </ligand>
</feature>
<dbReference type="GO" id="GO:0006307">
    <property type="term" value="P:DNA alkylation repair"/>
    <property type="evidence" value="ECO:0007669"/>
    <property type="project" value="TreeGrafter"/>
</dbReference>
<dbReference type="GO" id="GO:0008198">
    <property type="term" value="F:ferrous iron binding"/>
    <property type="evidence" value="ECO:0007669"/>
    <property type="project" value="TreeGrafter"/>
</dbReference>
<dbReference type="AlphaFoldDB" id="A0A165AEQ5"/>
<reference evidence="4 5" key="1">
    <citation type="journal article" date="2016" name="Mol. Biol. Evol.">
        <title>Comparative Genomics of Early-Diverging Mushroom-Forming Fungi Provides Insights into the Origins of Lignocellulose Decay Capabilities.</title>
        <authorList>
            <person name="Nagy L.G."/>
            <person name="Riley R."/>
            <person name="Tritt A."/>
            <person name="Adam C."/>
            <person name="Daum C."/>
            <person name="Floudas D."/>
            <person name="Sun H."/>
            <person name="Yadav J.S."/>
            <person name="Pangilinan J."/>
            <person name="Larsson K.H."/>
            <person name="Matsuura K."/>
            <person name="Barry K."/>
            <person name="Labutti K."/>
            <person name="Kuo R."/>
            <person name="Ohm R.A."/>
            <person name="Bhattacharya S.S."/>
            <person name="Shirouzu T."/>
            <person name="Yoshinaga Y."/>
            <person name="Martin F.M."/>
            <person name="Grigoriev I.V."/>
            <person name="Hibbett D.S."/>
        </authorList>
    </citation>
    <scope>NUCLEOTIDE SEQUENCE [LARGE SCALE GENOMIC DNA]</scope>
    <source>
        <strain evidence="4 5">HHB9708</strain>
    </source>
</reference>
<accession>A0A165AEQ5</accession>
<evidence type="ECO:0000256" key="1">
    <source>
        <dbReference type="PIRSR" id="PIRSR632852-1"/>
    </source>
</evidence>
<dbReference type="GO" id="GO:0035516">
    <property type="term" value="F:broad specificity oxidative DNA demethylase activity"/>
    <property type="evidence" value="ECO:0007669"/>
    <property type="project" value="TreeGrafter"/>
</dbReference>
<evidence type="ECO:0000313" key="5">
    <source>
        <dbReference type="Proteomes" id="UP000076722"/>
    </source>
</evidence>
<dbReference type="EMBL" id="KV419394">
    <property type="protein sequence ID" value="KZS98887.1"/>
    <property type="molecule type" value="Genomic_DNA"/>
</dbReference>
<dbReference type="Gene3D" id="2.60.120.590">
    <property type="entry name" value="Alpha-ketoglutarate-dependent dioxygenase AlkB-like"/>
    <property type="match status" value="1"/>
</dbReference>
<proteinExistence type="predicted"/>
<feature type="region of interest" description="Disordered" evidence="2">
    <location>
        <begin position="1"/>
        <end position="42"/>
    </location>
</feature>
<dbReference type="PANTHER" id="PTHR31573:SF1">
    <property type="entry name" value="DNA OXIDATIVE DEMETHYLASE ALKBH2"/>
    <property type="match status" value="1"/>
</dbReference>
<evidence type="ECO:0000256" key="2">
    <source>
        <dbReference type="SAM" id="MobiDB-lite"/>
    </source>
</evidence>